<proteinExistence type="predicted"/>
<dbReference type="AlphaFoldDB" id="A0A495SM15"/>
<evidence type="ECO:0000313" key="2">
    <source>
        <dbReference type="EMBL" id="RKT01233.1"/>
    </source>
</evidence>
<evidence type="ECO:0000313" key="3">
    <source>
        <dbReference type="Proteomes" id="UP000272428"/>
    </source>
</evidence>
<gene>
    <name evidence="2" type="ORF">BCF58_0449</name>
</gene>
<dbReference type="Proteomes" id="UP000272428">
    <property type="component" value="Unassembled WGS sequence"/>
</dbReference>
<feature type="signal peptide" evidence="1">
    <location>
        <begin position="1"/>
        <end position="18"/>
    </location>
</feature>
<dbReference type="EMBL" id="RBXB01000001">
    <property type="protein sequence ID" value="RKT01233.1"/>
    <property type="molecule type" value="Genomic_DNA"/>
</dbReference>
<dbReference type="RefSeq" id="WP_121460161.1">
    <property type="nucleotide sequence ID" value="NZ_RBXB01000001.1"/>
</dbReference>
<reference evidence="2 3" key="1">
    <citation type="submission" date="2018-10" db="EMBL/GenBank/DDBJ databases">
        <title>Genomic Encyclopedia of Archaeal and Bacterial Type Strains, Phase II (KMG-II): from individual species to whole genera.</title>
        <authorList>
            <person name="Goeker M."/>
        </authorList>
    </citation>
    <scope>NUCLEOTIDE SEQUENCE [LARGE SCALE GENOMIC DNA]</scope>
    <source>
        <strain evidence="2 3">DSM 14219</strain>
    </source>
</reference>
<sequence length="452" mass="46318">MTKKLFSVFLLAGSFAFAQVGVNTQTPQATLDVVGNPTDTAKYDGIIAPRITGDQLKLKTYSSSQTGALVYVTSADSGPSGQTLEVTSPGYYYFDGTLWKLATGNDWHTTGNTGTVPGTNFIGTSDDKALMFKVNNTIGGFIDNVDPTASSTNGGNTALGKNALASSYNVSKENTAIGNAALFSLDNTTTNYWNTAVGAGAMKNSIATRWNTAIGANALANLNTGNRNIAVGISSLSAVGMTGSFNVAIGSNASDKITSGNQNIAVGLTPLNSLTSGSGNIGLGYFSGLGLTTGNNNIAIGQQTQVFNVTGDGQINIGNVLFGSGASSNSAVDPSKKIGVNLSAAPHSTLQVGGSLSMAYATPNSGNVLLDETYYTVRVFNGNTGITLPDASTCKGRIYILIGSNGISTKNISVSGGSGIYDDVTNTSITSISSNQRIQIQSDGTGWIVIGR</sequence>
<keyword evidence="3" id="KW-1185">Reference proteome</keyword>
<accession>A0A495SM15</accession>
<evidence type="ECO:0008006" key="4">
    <source>
        <dbReference type="Google" id="ProtNLM"/>
    </source>
</evidence>
<name>A0A495SM15_9FLAO</name>
<evidence type="ECO:0000256" key="1">
    <source>
        <dbReference type="SAM" id="SignalP"/>
    </source>
</evidence>
<protein>
    <recommendedName>
        <fullName evidence="4">Trimeric autotransporter adhesin</fullName>
    </recommendedName>
</protein>
<dbReference type="OrthoDB" id="1242646at2"/>
<comment type="caution">
    <text evidence="2">The sequence shown here is derived from an EMBL/GenBank/DDBJ whole genome shotgun (WGS) entry which is preliminary data.</text>
</comment>
<organism evidence="2 3">
    <name type="scientific">Chryseobacterium defluvii</name>
    <dbReference type="NCBI Taxonomy" id="160396"/>
    <lineage>
        <taxon>Bacteria</taxon>
        <taxon>Pseudomonadati</taxon>
        <taxon>Bacteroidota</taxon>
        <taxon>Flavobacteriia</taxon>
        <taxon>Flavobacteriales</taxon>
        <taxon>Weeksellaceae</taxon>
        <taxon>Chryseobacterium group</taxon>
        <taxon>Chryseobacterium</taxon>
    </lineage>
</organism>
<feature type="chain" id="PRO_5019844685" description="Trimeric autotransporter adhesin" evidence="1">
    <location>
        <begin position="19"/>
        <end position="452"/>
    </location>
</feature>
<keyword evidence="1" id="KW-0732">Signal</keyword>